<dbReference type="Proteomes" id="UP000425480">
    <property type="component" value="Segment"/>
</dbReference>
<keyword evidence="2" id="KW-1185">Reference proteome</keyword>
<gene>
    <name evidence="1" type="primary">52</name>
    <name evidence="1" type="ORF">SEA_EMOORE_52</name>
</gene>
<evidence type="ECO:0000313" key="1">
    <source>
        <dbReference type="EMBL" id="QGJ95838.1"/>
    </source>
</evidence>
<dbReference type="EMBL" id="MN586047">
    <property type="protein sequence ID" value="QGJ95838.1"/>
    <property type="molecule type" value="Genomic_DNA"/>
</dbReference>
<sequence>MTTETHRTHATEHLHRLNDDALTEAGVHRTGYQAITHALLALTAPDITHIDATDECADVEQCDEFETIGQNCRAHTSRRYEDQPRAGWRTPTAHRYDVADAPVVCGSSTSTEPDADGKACTFECGRLDGHDGVHTDGPWVWLGERGHEFGLTHLNRDEAQRVLSGLVATPHLDARDPKRAARLAADTVVTPVQPQDTRNPAWRLGLLAERVRRAMNIEPLPVEMTVDALVDDLDENVRELIESRNNWRDEHQAQQPHVEQLVQITRELVAAADLMLNIGVRPAPGEFTALAETTQRVQAAIEAARRTLEVGQ</sequence>
<evidence type="ECO:0000313" key="2">
    <source>
        <dbReference type="Proteomes" id="UP000425480"/>
    </source>
</evidence>
<dbReference type="KEGG" id="vg:63026907"/>
<organism evidence="1 2">
    <name type="scientific">Gordonia phage EMoore</name>
    <dbReference type="NCBI Taxonomy" id="2656534"/>
    <lineage>
        <taxon>Viruses</taxon>
        <taxon>Duplodnaviria</taxon>
        <taxon>Heunggongvirae</taxon>
        <taxon>Uroviricota</taxon>
        <taxon>Caudoviricetes</taxon>
        <taxon>Stackebrandtviridae</taxon>
        <taxon>Schenleyvirinae</taxon>
        <taxon>Leonardvirus</taxon>
        <taxon>Leonardvirus emoore</taxon>
    </lineage>
</organism>
<proteinExistence type="predicted"/>
<protein>
    <submittedName>
        <fullName evidence="1">Uncharacterized protein</fullName>
    </submittedName>
</protein>
<dbReference type="GeneID" id="63026907"/>
<accession>A0A649VU67</accession>
<name>A0A649VU67_9CAUD</name>
<reference evidence="1 2" key="1">
    <citation type="submission" date="2019-10" db="EMBL/GenBank/DDBJ databases">
        <authorList>
            <person name="Case Z.W."/>
            <person name="Garlena R.A."/>
            <person name="Russell D.A."/>
            <person name="Pope W.H."/>
            <person name="Jacobs-Sera D."/>
            <person name="Hatfull G.F."/>
        </authorList>
    </citation>
    <scope>NUCLEOTIDE SEQUENCE [LARGE SCALE GENOMIC DNA]</scope>
</reference>
<dbReference type="RefSeq" id="YP_010002358.1">
    <property type="nucleotide sequence ID" value="NC_053243.1"/>
</dbReference>